<keyword evidence="3" id="KW-0328">Glycosyltransferase</keyword>
<gene>
    <name evidence="7" type="ORF">NCTC10437_05030</name>
</gene>
<evidence type="ECO:0000259" key="6">
    <source>
        <dbReference type="Pfam" id="PF00535"/>
    </source>
</evidence>
<dbReference type="SUPFAM" id="SSF53448">
    <property type="entry name" value="Nucleotide-diphospho-sugar transferases"/>
    <property type="match status" value="1"/>
</dbReference>
<protein>
    <submittedName>
        <fullName evidence="7">Putative glycosyltransferase</fullName>
    </submittedName>
</protein>
<accession>A0A3S4RY55</accession>
<dbReference type="Gene3D" id="3.90.550.10">
    <property type="entry name" value="Spore Coat Polysaccharide Biosynthesis Protein SpsA, Chain A"/>
    <property type="match status" value="1"/>
</dbReference>
<name>A0A3S4RY55_MYCAU</name>
<dbReference type="PANTHER" id="PTHR43179:SF12">
    <property type="entry name" value="GALACTOFURANOSYLTRANSFERASE GLFT2"/>
    <property type="match status" value="1"/>
</dbReference>
<proteinExistence type="inferred from homology"/>
<dbReference type="EMBL" id="LR134356">
    <property type="protein sequence ID" value="VEG58008.1"/>
    <property type="molecule type" value="Genomic_DNA"/>
</dbReference>
<reference evidence="7 8" key="1">
    <citation type="submission" date="2018-12" db="EMBL/GenBank/DDBJ databases">
        <authorList>
            <consortium name="Pathogen Informatics"/>
        </authorList>
    </citation>
    <scope>NUCLEOTIDE SEQUENCE [LARGE SCALE GENOMIC DNA]</scope>
    <source>
        <strain evidence="7 8">NCTC10437</strain>
    </source>
</reference>
<dbReference type="KEGG" id="mauu:NCTC10437_05030"/>
<keyword evidence="4 7" id="KW-0808">Transferase</keyword>
<keyword evidence="8" id="KW-1185">Reference proteome</keyword>
<evidence type="ECO:0000313" key="8">
    <source>
        <dbReference type="Proteomes" id="UP000279306"/>
    </source>
</evidence>
<dbReference type="GO" id="GO:0016757">
    <property type="term" value="F:glycosyltransferase activity"/>
    <property type="evidence" value="ECO:0007669"/>
    <property type="project" value="UniProtKB-KW"/>
</dbReference>
<evidence type="ECO:0000256" key="4">
    <source>
        <dbReference type="ARBA" id="ARBA00022679"/>
    </source>
</evidence>
<dbReference type="InterPro" id="IPR001173">
    <property type="entry name" value="Glyco_trans_2-like"/>
</dbReference>
<organism evidence="7 8">
    <name type="scientific">Mycolicibacterium aurum</name>
    <name type="common">Mycobacterium aurum</name>
    <dbReference type="NCBI Taxonomy" id="1791"/>
    <lineage>
        <taxon>Bacteria</taxon>
        <taxon>Bacillati</taxon>
        <taxon>Actinomycetota</taxon>
        <taxon>Actinomycetes</taxon>
        <taxon>Mycobacteriales</taxon>
        <taxon>Mycobacteriaceae</taxon>
        <taxon>Mycolicibacterium</taxon>
    </lineage>
</organism>
<dbReference type="AlphaFoldDB" id="A0A3S4RY55"/>
<dbReference type="InterPro" id="IPR029044">
    <property type="entry name" value="Nucleotide-diphossugar_trans"/>
</dbReference>
<dbReference type="Pfam" id="PF00535">
    <property type="entry name" value="Glycos_transf_2"/>
    <property type="match status" value="1"/>
</dbReference>
<feature type="domain" description="Glycosyltransferase 2-like" evidence="6">
    <location>
        <begin position="37"/>
        <end position="191"/>
    </location>
</feature>
<comment type="similarity">
    <text evidence="2">Belongs to the glycosyltransferase 2 family.</text>
</comment>
<evidence type="ECO:0000313" key="7">
    <source>
        <dbReference type="EMBL" id="VEG58008.1"/>
    </source>
</evidence>
<dbReference type="OrthoDB" id="9802632at2"/>
<dbReference type="GO" id="GO:0071555">
    <property type="term" value="P:cell wall organization"/>
    <property type="evidence" value="ECO:0007669"/>
    <property type="project" value="UniProtKB-KW"/>
</dbReference>
<evidence type="ECO:0000256" key="1">
    <source>
        <dbReference type="ARBA" id="ARBA00004776"/>
    </source>
</evidence>
<dbReference type="PANTHER" id="PTHR43179">
    <property type="entry name" value="RHAMNOSYLTRANSFERASE WBBL"/>
    <property type="match status" value="1"/>
</dbReference>
<dbReference type="STRING" id="1791.GCA_001049355_04317"/>
<evidence type="ECO:0000256" key="2">
    <source>
        <dbReference type="ARBA" id="ARBA00006739"/>
    </source>
</evidence>
<comment type="pathway">
    <text evidence="1">Cell wall biogenesis; cell wall polysaccharide biosynthesis.</text>
</comment>
<dbReference type="Proteomes" id="UP000279306">
    <property type="component" value="Chromosome"/>
</dbReference>
<evidence type="ECO:0000256" key="3">
    <source>
        <dbReference type="ARBA" id="ARBA00022676"/>
    </source>
</evidence>
<sequence length="334" mass="36668">MTAHGYGVDATGGAPGNPLLPSSDQWNNCAVADHYLIAIATYLRPAGLQRLLDSVQAAISSTNVDVVVVDNDAEESARSVAVNHSLSPTYVVEPEPGISAARNRALDHFSDRYKGVIFVDDDEWVHPDWLTTLTTFAAQTGADVVVGPVVSAFLQPAPDWVQRGGFFKARSHASGERLRHAPTHNTLLLRHMWERAGSPRFDPSFSATGGEDTDFFYGIRMAGAVTLFCADAVVYEEVPADRQSLRWVRRRAIREGANETRVLRKHHDSLLASLGRAVRSGVYGVVFLGIGFATRRPVQARPYFSLFYACGQFAGLLNYRVEGYSRISNSQNTR</sequence>
<keyword evidence="5" id="KW-0961">Cell wall biogenesis/degradation</keyword>
<evidence type="ECO:0000256" key="5">
    <source>
        <dbReference type="ARBA" id="ARBA00023316"/>
    </source>
</evidence>